<dbReference type="eggNOG" id="ENOG502RN75">
    <property type="taxonomic scope" value="Eukaryota"/>
</dbReference>
<reference evidence="5" key="5">
    <citation type="journal article" date="2018" name="Nat. Plants">
        <title>Whole-genome landscape of Medicago truncatula symbiotic genes.</title>
        <authorList>
            <person name="Pecrix Y."/>
            <person name="Gamas P."/>
            <person name="Carrere S."/>
        </authorList>
    </citation>
    <scope>NUCLEOTIDE SEQUENCE</scope>
    <source>
        <tissue evidence="5">Leaves</tissue>
    </source>
</reference>
<dbReference type="PaxDb" id="3880-AET02683"/>
<evidence type="ECO:0000256" key="1">
    <source>
        <dbReference type="ARBA" id="ARBA00038242"/>
    </source>
</evidence>
<reference evidence="3 7" key="3">
    <citation type="journal article" date="2014" name="BMC Genomics">
        <title>An improved genome release (version Mt4.0) for the model legume Medicago truncatula.</title>
        <authorList>
            <person name="Tang H."/>
            <person name="Krishnakumar V."/>
            <person name="Bidwell S."/>
            <person name="Rosen B."/>
            <person name="Chan A."/>
            <person name="Zhou S."/>
            <person name="Gentzbittel L."/>
            <person name="Childs K.L."/>
            <person name="Yandell M."/>
            <person name="Gundlach H."/>
            <person name="Mayer K.F."/>
            <person name="Schwartz D.C."/>
            <person name="Town C.D."/>
        </authorList>
    </citation>
    <scope>GENOME REANNOTATION</scope>
    <source>
        <strain evidence="6 7">cv. Jemalong A17</strain>
    </source>
</reference>
<evidence type="ECO:0000259" key="2">
    <source>
        <dbReference type="SMART" id="SM01037"/>
    </source>
</evidence>
<evidence type="ECO:0000313" key="6">
    <source>
        <dbReference type="EnsemblPlants" id="AET02683"/>
    </source>
</evidence>
<gene>
    <name evidence="6" type="primary">11411832</name>
    <name evidence="3" type="ordered locus">MTR_8g045570</name>
    <name evidence="5" type="ORF">MtrunA17_Chr8g0355781</name>
</gene>
<dbReference type="EMBL" id="PSQE01000008">
    <property type="protein sequence ID" value="RHN40536.1"/>
    <property type="molecule type" value="Genomic_DNA"/>
</dbReference>
<dbReference type="PANTHER" id="PTHR31338">
    <property type="entry name" value="POLYKETIDE CYCLASE/DEHYDRASE AND LIPID TRANSPORT SUPERFAMILY PROTEIN"/>
    <property type="match status" value="1"/>
</dbReference>
<dbReference type="OrthoDB" id="1847301at2759"/>
<protein>
    <submittedName>
        <fullName evidence="3">Pathogenesis-related protein bet V I family protein</fullName>
    </submittedName>
    <submittedName>
        <fullName evidence="5">Putative START-like domain-containing protein</fullName>
    </submittedName>
</protein>
<reference evidence="4" key="2">
    <citation type="submission" date="2012-05" db="EMBL/GenBank/DDBJ databases">
        <authorList>
            <person name="Krishnakumar V."/>
            <person name="Cheung F."/>
            <person name="Xiao Y."/>
            <person name="Chan A."/>
            <person name="Moskal W.A."/>
            <person name="Town C.D."/>
        </authorList>
    </citation>
    <scope>NUCLEOTIDE SEQUENCE</scope>
</reference>
<sequence>MVLAGKISTEVGVKASSAKFFKLFSSELHHVQNLCERVHETKLHQGDDWHGSDSVKQWTYVIDGKVHTCHEIIEDLDKQNKKITFKLFGGDIDEHYKVFKLILEVIDKAGGNAAVKWTIEYEKINEDIDPPNGYMDYFAKSTRDMDAHLVKA</sequence>
<reference evidence="6" key="4">
    <citation type="submission" date="2015-04" db="UniProtKB">
        <authorList>
            <consortium name="EnsemblPlants"/>
        </authorList>
    </citation>
    <scope>IDENTIFICATION</scope>
    <source>
        <strain evidence="6">cv. Jemalong A17</strain>
    </source>
</reference>
<dbReference type="AlphaFoldDB" id="G7L8F9"/>
<dbReference type="STRING" id="3880.G7L8F9"/>
<dbReference type="SMART" id="SM01037">
    <property type="entry name" value="Bet_v_1"/>
    <property type="match status" value="1"/>
</dbReference>
<dbReference type="Gramene" id="rna46696">
    <property type="protein sequence ID" value="RHN40536.1"/>
    <property type="gene ID" value="gene46696"/>
</dbReference>
<dbReference type="PANTHER" id="PTHR31338:SF16">
    <property type="entry name" value="POLYKETIDE CYCLASE_DEHYDRASE AND LIPID TRANSPORT SUPERFAMILY PROTEIN"/>
    <property type="match status" value="1"/>
</dbReference>
<dbReference type="CDD" id="cd07816">
    <property type="entry name" value="Bet_v1-like"/>
    <property type="match status" value="1"/>
</dbReference>
<dbReference type="Gene3D" id="3.30.530.20">
    <property type="match status" value="1"/>
</dbReference>
<dbReference type="InterPro" id="IPR052006">
    <property type="entry name" value="MLP-like"/>
</dbReference>
<dbReference type="InterPro" id="IPR023393">
    <property type="entry name" value="START-like_dom_sf"/>
</dbReference>
<proteinExistence type="evidence at transcript level"/>
<dbReference type="Proteomes" id="UP000002051">
    <property type="component" value="Chromosome 8"/>
</dbReference>
<dbReference type="InterPro" id="IPR000916">
    <property type="entry name" value="Bet_v_I/MLP"/>
</dbReference>
<evidence type="ECO:0000313" key="3">
    <source>
        <dbReference type="EMBL" id="AET02683.1"/>
    </source>
</evidence>
<dbReference type="Pfam" id="PF00407">
    <property type="entry name" value="Bet_v_1"/>
    <property type="match status" value="1"/>
</dbReference>
<name>G7L8F9_MEDTR</name>
<dbReference type="SUPFAM" id="SSF55961">
    <property type="entry name" value="Bet v1-like"/>
    <property type="match status" value="1"/>
</dbReference>
<feature type="domain" description="Bet v I/Major latex protein" evidence="2">
    <location>
        <begin position="2"/>
        <end position="152"/>
    </location>
</feature>
<dbReference type="EnsemblPlants" id="AET02683">
    <property type="protein sequence ID" value="AET02683"/>
    <property type="gene ID" value="MTR_8g045570"/>
</dbReference>
<evidence type="ECO:0000313" key="4">
    <source>
        <dbReference type="EMBL" id="AFK44381.1"/>
    </source>
</evidence>
<evidence type="ECO:0000313" key="5">
    <source>
        <dbReference type="EMBL" id="RHN40536.1"/>
    </source>
</evidence>
<dbReference type="HOGENOM" id="CLU_081988_1_1_1"/>
<dbReference type="Proteomes" id="UP000265566">
    <property type="component" value="Chromosome 8"/>
</dbReference>
<reference evidence="3 7" key="1">
    <citation type="journal article" date="2011" name="Nature">
        <title>The Medicago genome provides insight into the evolution of rhizobial symbioses.</title>
        <authorList>
            <person name="Young N.D."/>
            <person name="Debelle F."/>
            <person name="Oldroyd G.E."/>
            <person name="Geurts R."/>
            <person name="Cannon S.B."/>
            <person name="Udvardi M.K."/>
            <person name="Benedito V.A."/>
            <person name="Mayer K.F."/>
            <person name="Gouzy J."/>
            <person name="Schoof H."/>
            <person name="Van de Peer Y."/>
            <person name="Proost S."/>
            <person name="Cook D.R."/>
            <person name="Meyers B.C."/>
            <person name="Spannagl M."/>
            <person name="Cheung F."/>
            <person name="De Mita S."/>
            <person name="Krishnakumar V."/>
            <person name="Gundlach H."/>
            <person name="Zhou S."/>
            <person name="Mudge J."/>
            <person name="Bharti A.K."/>
            <person name="Murray J.D."/>
            <person name="Naoumkina M.A."/>
            <person name="Rosen B."/>
            <person name="Silverstein K.A."/>
            <person name="Tang H."/>
            <person name="Rombauts S."/>
            <person name="Zhao P.X."/>
            <person name="Zhou P."/>
            <person name="Barbe V."/>
            <person name="Bardou P."/>
            <person name="Bechner M."/>
            <person name="Bellec A."/>
            <person name="Berger A."/>
            <person name="Berges H."/>
            <person name="Bidwell S."/>
            <person name="Bisseling T."/>
            <person name="Choisne N."/>
            <person name="Couloux A."/>
            <person name="Denny R."/>
            <person name="Deshpande S."/>
            <person name="Dai X."/>
            <person name="Doyle J.J."/>
            <person name="Dudez A.M."/>
            <person name="Farmer A.D."/>
            <person name="Fouteau S."/>
            <person name="Franken C."/>
            <person name="Gibelin C."/>
            <person name="Gish J."/>
            <person name="Goldstein S."/>
            <person name="Gonzalez A.J."/>
            <person name="Green P.J."/>
            <person name="Hallab A."/>
            <person name="Hartog M."/>
            <person name="Hua A."/>
            <person name="Humphray S.J."/>
            <person name="Jeong D.H."/>
            <person name="Jing Y."/>
            <person name="Jocker A."/>
            <person name="Kenton S.M."/>
            <person name="Kim D.J."/>
            <person name="Klee K."/>
            <person name="Lai H."/>
            <person name="Lang C."/>
            <person name="Lin S."/>
            <person name="Macmil S.L."/>
            <person name="Magdelenat G."/>
            <person name="Matthews L."/>
            <person name="McCorrison J."/>
            <person name="Monaghan E.L."/>
            <person name="Mun J.H."/>
            <person name="Najar F.Z."/>
            <person name="Nicholson C."/>
            <person name="Noirot C."/>
            <person name="O'Bleness M."/>
            <person name="Paule C.R."/>
            <person name="Poulain J."/>
            <person name="Prion F."/>
            <person name="Qin B."/>
            <person name="Qu C."/>
            <person name="Retzel E.F."/>
            <person name="Riddle C."/>
            <person name="Sallet E."/>
            <person name="Samain S."/>
            <person name="Samson N."/>
            <person name="Sanders I."/>
            <person name="Saurat O."/>
            <person name="Scarpelli C."/>
            <person name="Schiex T."/>
            <person name="Segurens B."/>
            <person name="Severin A.J."/>
            <person name="Sherrier D.J."/>
            <person name="Shi R."/>
            <person name="Sims S."/>
            <person name="Singer S.R."/>
            <person name="Sinharoy S."/>
            <person name="Sterck L."/>
            <person name="Viollet A."/>
            <person name="Wang B.B."/>
            <person name="Wang K."/>
            <person name="Wang M."/>
            <person name="Wang X."/>
            <person name="Warfsmann J."/>
            <person name="Weissenbach J."/>
            <person name="White D.D."/>
            <person name="White J.D."/>
            <person name="Wiley G.B."/>
            <person name="Wincker P."/>
            <person name="Xing Y."/>
            <person name="Yang L."/>
            <person name="Yao Z."/>
            <person name="Ying F."/>
            <person name="Zhai J."/>
            <person name="Zhou L."/>
            <person name="Zuber A."/>
            <person name="Denarie J."/>
            <person name="Dixon R.A."/>
            <person name="May G.D."/>
            <person name="Schwartz D.C."/>
            <person name="Rogers J."/>
            <person name="Quetier F."/>
            <person name="Town C.D."/>
            <person name="Roe B.A."/>
        </authorList>
    </citation>
    <scope>NUCLEOTIDE SEQUENCE [LARGE SCALE GENOMIC DNA]</scope>
    <source>
        <strain evidence="3">A17</strain>
        <strain evidence="6 7">cv. Jemalong A17</strain>
    </source>
</reference>
<keyword evidence="7" id="KW-1185">Reference proteome</keyword>
<dbReference type="OMA" id="EGDVMEN"/>
<comment type="similarity">
    <text evidence="1">Belongs to the MLP family.</text>
</comment>
<dbReference type="EMBL" id="BT144587">
    <property type="protein sequence ID" value="AFK44381.1"/>
    <property type="molecule type" value="mRNA"/>
</dbReference>
<dbReference type="EMBL" id="CM001224">
    <property type="protein sequence ID" value="AET02683.1"/>
    <property type="molecule type" value="Genomic_DNA"/>
</dbReference>
<dbReference type="KEGG" id="mtr:11411832"/>
<accession>G7L8F9</accession>
<dbReference type="GO" id="GO:0006952">
    <property type="term" value="P:defense response"/>
    <property type="evidence" value="ECO:0007669"/>
    <property type="project" value="InterPro"/>
</dbReference>
<organism evidence="3 7">
    <name type="scientific">Medicago truncatula</name>
    <name type="common">Barrel medic</name>
    <name type="synonym">Medicago tribuloides</name>
    <dbReference type="NCBI Taxonomy" id="3880"/>
    <lineage>
        <taxon>Eukaryota</taxon>
        <taxon>Viridiplantae</taxon>
        <taxon>Streptophyta</taxon>
        <taxon>Embryophyta</taxon>
        <taxon>Tracheophyta</taxon>
        <taxon>Spermatophyta</taxon>
        <taxon>Magnoliopsida</taxon>
        <taxon>eudicotyledons</taxon>
        <taxon>Gunneridae</taxon>
        <taxon>Pentapetalae</taxon>
        <taxon>rosids</taxon>
        <taxon>fabids</taxon>
        <taxon>Fabales</taxon>
        <taxon>Fabaceae</taxon>
        <taxon>Papilionoideae</taxon>
        <taxon>50 kb inversion clade</taxon>
        <taxon>NPAAA clade</taxon>
        <taxon>Hologalegina</taxon>
        <taxon>IRL clade</taxon>
        <taxon>Trifolieae</taxon>
        <taxon>Medicago</taxon>
    </lineage>
</organism>
<evidence type="ECO:0000313" key="7">
    <source>
        <dbReference type="Proteomes" id="UP000002051"/>
    </source>
</evidence>